<feature type="transmembrane region" description="Helical" evidence="5">
    <location>
        <begin position="72"/>
        <end position="92"/>
    </location>
</feature>
<sequence>MKSWLEIIIFDAAEGLIMIGVPPDLISSTIKEVWNMISHLAVASCLLGLLMLLMAVLSLFGTCYNNKSLLLLYASMTAGAVLVHFIVVSTYARDKILFTGYIEELLEEKFHKYVSLENGAESDILAAVVMQENDCCGYQGRSEIFWANSHFSHRDSTTLYEFP</sequence>
<dbReference type="GO" id="GO:0016020">
    <property type="term" value="C:membrane"/>
    <property type="evidence" value="ECO:0007669"/>
    <property type="project" value="UniProtKB-SubCell"/>
</dbReference>
<reference evidence="6 7" key="2">
    <citation type="journal article" date="2021" name="Genomics">
        <title>High-quality reference genome for Clonorchis sinensis.</title>
        <authorList>
            <person name="Young N.D."/>
            <person name="Stroehlein A.J."/>
            <person name="Kinkar L."/>
            <person name="Wang T."/>
            <person name="Sohn W.M."/>
            <person name="Chang B.C.H."/>
            <person name="Kaur P."/>
            <person name="Weisz D."/>
            <person name="Dudchenko O."/>
            <person name="Aiden E.L."/>
            <person name="Korhonen P.K."/>
            <person name="Gasser R.B."/>
        </authorList>
    </citation>
    <scope>NUCLEOTIDE SEQUENCE [LARGE SCALE GENOMIC DNA]</scope>
    <source>
        <strain evidence="6">Cs-k2</strain>
    </source>
</reference>
<feature type="transmembrane region" description="Helical" evidence="5">
    <location>
        <begin position="40"/>
        <end position="60"/>
    </location>
</feature>
<keyword evidence="2 5" id="KW-0812">Transmembrane</keyword>
<name>A0A8T1LX52_CLOSI</name>
<dbReference type="EMBL" id="NIRI02000077">
    <property type="protein sequence ID" value="KAG5441041.1"/>
    <property type="molecule type" value="Genomic_DNA"/>
</dbReference>
<evidence type="ECO:0000313" key="6">
    <source>
        <dbReference type="EMBL" id="KAG5441041.1"/>
    </source>
</evidence>
<comment type="subcellular location">
    <subcellularLocation>
        <location evidence="1">Membrane</location>
        <topology evidence="1">Multi-pass membrane protein</topology>
    </subcellularLocation>
</comment>
<keyword evidence="3 5" id="KW-1133">Transmembrane helix</keyword>
<dbReference type="Proteomes" id="UP000286415">
    <property type="component" value="Unassembled WGS sequence"/>
</dbReference>
<keyword evidence="7" id="KW-1185">Reference proteome</keyword>
<dbReference type="InterPro" id="IPR018499">
    <property type="entry name" value="Tetraspanin/Peripherin"/>
</dbReference>
<protein>
    <submittedName>
        <fullName evidence="6">Uncharacterized protein</fullName>
    </submittedName>
</protein>
<evidence type="ECO:0000313" key="7">
    <source>
        <dbReference type="Proteomes" id="UP000286415"/>
    </source>
</evidence>
<keyword evidence="4 5" id="KW-0472">Membrane</keyword>
<gene>
    <name evidence="6" type="ORF">CSKR_101273</name>
</gene>
<dbReference type="AlphaFoldDB" id="A0A8T1LX52"/>
<proteinExistence type="predicted"/>
<organism evidence="6 7">
    <name type="scientific">Clonorchis sinensis</name>
    <name type="common">Chinese liver fluke</name>
    <dbReference type="NCBI Taxonomy" id="79923"/>
    <lineage>
        <taxon>Eukaryota</taxon>
        <taxon>Metazoa</taxon>
        <taxon>Spiralia</taxon>
        <taxon>Lophotrochozoa</taxon>
        <taxon>Platyhelminthes</taxon>
        <taxon>Trematoda</taxon>
        <taxon>Digenea</taxon>
        <taxon>Opisthorchiida</taxon>
        <taxon>Opisthorchiata</taxon>
        <taxon>Opisthorchiidae</taxon>
        <taxon>Clonorchis</taxon>
    </lineage>
</organism>
<reference evidence="6 7" key="1">
    <citation type="journal article" date="2018" name="Biotechnol. Adv.">
        <title>Improved genomic resources and new bioinformatic workflow for the carcinogenic parasite Clonorchis sinensis: Biotechnological implications.</title>
        <authorList>
            <person name="Wang D."/>
            <person name="Korhonen P.K."/>
            <person name="Gasser R.B."/>
            <person name="Young N.D."/>
        </authorList>
    </citation>
    <scope>NUCLEOTIDE SEQUENCE [LARGE SCALE GENOMIC DNA]</scope>
    <source>
        <strain evidence="6">Cs-k2</strain>
    </source>
</reference>
<accession>A0A8T1LX52</accession>
<evidence type="ECO:0000256" key="2">
    <source>
        <dbReference type="ARBA" id="ARBA00022692"/>
    </source>
</evidence>
<comment type="caution">
    <text evidence="6">The sequence shown here is derived from an EMBL/GenBank/DDBJ whole genome shotgun (WGS) entry which is preliminary data.</text>
</comment>
<dbReference type="Pfam" id="PF00335">
    <property type="entry name" value="Tetraspanin"/>
    <property type="match status" value="1"/>
</dbReference>
<evidence type="ECO:0000256" key="5">
    <source>
        <dbReference type="SAM" id="Phobius"/>
    </source>
</evidence>
<evidence type="ECO:0000256" key="1">
    <source>
        <dbReference type="ARBA" id="ARBA00004141"/>
    </source>
</evidence>
<feature type="non-terminal residue" evidence="6">
    <location>
        <position position="163"/>
    </location>
</feature>
<evidence type="ECO:0000256" key="3">
    <source>
        <dbReference type="ARBA" id="ARBA00022989"/>
    </source>
</evidence>
<evidence type="ECO:0000256" key="4">
    <source>
        <dbReference type="ARBA" id="ARBA00023136"/>
    </source>
</evidence>